<protein>
    <recommendedName>
        <fullName evidence="2">CxC2-like cysteine cluster KDZ transposase-associated domain-containing protein</fullName>
    </recommendedName>
</protein>
<evidence type="ECO:0000256" key="1">
    <source>
        <dbReference type="SAM" id="MobiDB-lite"/>
    </source>
</evidence>
<comment type="caution">
    <text evidence="3">The sequence shown here is derived from an EMBL/GenBank/DDBJ whole genome shotgun (WGS) entry which is preliminary data.</text>
</comment>
<accession>A0A2R6NGH9</accession>
<evidence type="ECO:0000259" key="2">
    <source>
        <dbReference type="Pfam" id="PF18803"/>
    </source>
</evidence>
<feature type="compositionally biased region" description="Low complexity" evidence="1">
    <location>
        <begin position="853"/>
        <end position="863"/>
    </location>
</feature>
<feature type="domain" description="CxC2-like cysteine cluster KDZ transposase-associated" evidence="2">
    <location>
        <begin position="228"/>
        <end position="335"/>
    </location>
</feature>
<feature type="region of interest" description="Disordered" evidence="1">
    <location>
        <begin position="887"/>
        <end position="928"/>
    </location>
</feature>
<feature type="compositionally biased region" description="Acidic residues" evidence="1">
    <location>
        <begin position="830"/>
        <end position="849"/>
    </location>
</feature>
<dbReference type="Pfam" id="PF18758">
    <property type="entry name" value="KDZ"/>
    <property type="match status" value="1"/>
</dbReference>
<dbReference type="EMBL" id="MLYV02001280">
    <property type="protein sequence ID" value="PSR71495.1"/>
    <property type="molecule type" value="Genomic_DNA"/>
</dbReference>
<evidence type="ECO:0000313" key="4">
    <source>
        <dbReference type="Proteomes" id="UP000186601"/>
    </source>
</evidence>
<sequence>MSSSQSHVHRYSPKKNKKNVVTRFSLQSSAGASGSGPRAQPKFNAFASLLRHASPTLNRTALVSPPTPSTSDVFYTAPESALQVVVHVKELAHKAFACSGTAGGVDSAQMDGGDMEQVPGGVESVPTGERKKARINNTIKPSTRMTQFLDKWSQRALAALFAKEASPVSTSTCSICANGNHSTVYRCTQCIHPPIMCKDCAVSTHLHNPFHVVEEWNLQKGFWLRLPLSKLGLIVELGHAGKRCPRSLKTARCMTFIHEHGVHEVYVRFCGCPAVESDPVPDAVQLLQAGFWPASWERPLTAFSVHVMRDYHLLSTQAHTNALDYYTCLRRRTDGVCPDGVADRYREFLISTREFFYLTLCKRKGAEPKREMDYASLATLCPSCPQPGINMDPNWQTRQQNMKFLDALFHAIDGNFTQNQKDKKTDEDDFPLSLGAAYFANEDDVANYLKNLGPLKYESSTCHKFGAMDYGGHWGSVSGTLGLSCARHMFVLPGGGVDLQKGERFANVDFAMLSGLRLWRNLFMHVSAYDINCQYRINFEKRMQAFRELTMPFSSIPSFSLREKYFPYTLAGVGKFHIPAHNASCRYKFSFHFLPGVGMTDGEAPERIWATLNALGLRTREMSSGHRHDVINDFHTDMNIKRTHDMSRFLHRKYVDAEVMHKRTVTTLEKLEEEIVVGAIGADKLAEWKKEESVWVGKVVNMENHDGLKNPYEPRQDKTLTQKQLLANLAEKASKTTGLSLGLVGAIEEGIELQDLKAEILQELAAGADSDTPASTMTDLRKGFTKRVDAWRIRSGIYLTPLVDQAAGDLDDGGKRVAAEALERDTEVGQVDEEVERWAAPDDETEDPQDLPVNSVESESSNVRPTHVLPKRKSKLVPEVIGTMSTPTVLSSFSSTPSRSVESKGKKRKRDPGDTGEPSTVGKKPEKRSEAWLEVNAVLIELPSSHHSTIRAHPCIQPAVVIEMELRKNKARGYLDDLRTHLITSYGLTAKKKEVRGQRRTTRAYGAIRRKWKTIQNSATAYRRARHALLALGMPESDRTFQLLKKQDIKAFTLFTADQQLGDSKKKTSWIWDDLSFINAQGDDGMKDYFEDAVRVHWFRTSALKERWYEQILLVQEEMRRTVRFFKYYEDDWTVAAESSKCRGRAAYARKQAYRYSRLIAGCRRDWKAVEEMPIDEILAEVLAVD</sequence>
<reference evidence="3 4" key="1">
    <citation type="submission" date="2018-02" db="EMBL/GenBank/DDBJ databases">
        <title>Genome sequence of the basidiomycete white-rot fungus Phlebia centrifuga.</title>
        <authorList>
            <person name="Granchi Z."/>
            <person name="Peng M."/>
            <person name="de Vries R.P."/>
            <person name="Hilden K."/>
            <person name="Makela M.R."/>
            <person name="Grigoriev I."/>
            <person name="Riley R."/>
        </authorList>
    </citation>
    <scope>NUCLEOTIDE SEQUENCE [LARGE SCALE GENOMIC DNA]</scope>
    <source>
        <strain evidence="3 4">FBCC195</strain>
    </source>
</reference>
<gene>
    <name evidence="3" type="ORF">PHLCEN_2v12626</name>
</gene>
<dbReference type="InterPro" id="IPR040521">
    <property type="entry name" value="KDZ"/>
</dbReference>
<dbReference type="PANTHER" id="PTHR33096:SF1">
    <property type="entry name" value="CXC1-LIKE CYSTEINE CLUSTER ASSOCIATED WITH KDZ TRANSPOSASES DOMAIN-CONTAINING PROTEIN"/>
    <property type="match status" value="1"/>
</dbReference>
<keyword evidence="4" id="KW-1185">Reference proteome</keyword>
<dbReference type="InterPro" id="IPR041457">
    <property type="entry name" value="CxC2_KDZ-assoc"/>
</dbReference>
<evidence type="ECO:0000313" key="3">
    <source>
        <dbReference type="EMBL" id="PSR71495.1"/>
    </source>
</evidence>
<dbReference type="Proteomes" id="UP000186601">
    <property type="component" value="Unassembled WGS sequence"/>
</dbReference>
<dbReference type="PANTHER" id="PTHR33096">
    <property type="entry name" value="CXC2 DOMAIN-CONTAINING PROTEIN"/>
    <property type="match status" value="1"/>
</dbReference>
<dbReference type="Pfam" id="PF18803">
    <property type="entry name" value="CxC2"/>
    <property type="match status" value="1"/>
</dbReference>
<feature type="region of interest" description="Disordered" evidence="1">
    <location>
        <begin position="821"/>
        <end position="875"/>
    </location>
</feature>
<dbReference type="OrthoDB" id="2742161at2759"/>
<dbReference type="AlphaFoldDB" id="A0A2R6NGH9"/>
<proteinExistence type="predicted"/>
<name>A0A2R6NGH9_9APHY</name>
<feature type="compositionally biased region" description="Polar residues" evidence="1">
    <location>
        <begin position="887"/>
        <end position="900"/>
    </location>
</feature>
<organism evidence="3 4">
    <name type="scientific">Hermanssonia centrifuga</name>
    <dbReference type="NCBI Taxonomy" id="98765"/>
    <lineage>
        <taxon>Eukaryota</taxon>
        <taxon>Fungi</taxon>
        <taxon>Dikarya</taxon>
        <taxon>Basidiomycota</taxon>
        <taxon>Agaricomycotina</taxon>
        <taxon>Agaricomycetes</taxon>
        <taxon>Polyporales</taxon>
        <taxon>Meruliaceae</taxon>
        <taxon>Hermanssonia</taxon>
    </lineage>
</organism>